<dbReference type="RefSeq" id="WP_197992372.1">
    <property type="nucleotide sequence ID" value="NZ_JACYXC010000002.1"/>
</dbReference>
<keyword evidence="3" id="KW-1185">Reference proteome</keyword>
<feature type="compositionally biased region" description="Basic and acidic residues" evidence="1">
    <location>
        <begin position="204"/>
        <end position="219"/>
    </location>
</feature>
<comment type="caution">
    <text evidence="2">The sequence shown here is derived from an EMBL/GenBank/DDBJ whole genome shotgun (WGS) entry which is preliminary data.</text>
</comment>
<gene>
    <name evidence="2" type="ORF">IHE55_28865</name>
</gene>
<feature type="region of interest" description="Disordered" evidence="1">
    <location>
        <begin position="204"/>
        <end position="229"/>
    </location>
</feature>
<dbReference type="EMBL" id="JACYXC010000002">
    <property type="protein sequence ID" value="MBH5338576.1"/>
    <property type="molecule type" value="Genomic_DNA"/>
</dbReference>
<evidence type="ECO:0000313" key="3">
    <source>
        <dbReference type="Proteomes" id="UP000807371"/>
    </source>
</evidence>
<organism evidence="2 3">
    <name type="scientific">Streptomyces pactum</name>
    <dbReference type="NCBI Taxonomy" id="68249"/>
    <lineage>
        <taxon>Bacteria</taxon>
        <taxon>Bacillati</taxon>
        <taxon>Actinomycetota</taxon>
        <taxon>Actinomycetes</taxon>
        <taxon>Kitasatosporales</taxon>
        <taxon>Streptomycetaceae</taxon>
        <taxon>Streptomyces</taxon>
    </lineage>
</organism>
<name>A0ABS0NTN1_9ACTN</name>
<evidence type="ECO:0000256" key="1">
    <source>
        <dbReference type="SAM" id="MobiDB-lite"/>
    </source>
</evidence>
<reference evidence="2 3" key="1">
    <citation type="submission" date="2020-09" db="EMBL/GenBank/DDBJ databases">
        <title>Biosynthesis of the nuclear factor of activated T cells inhibitor NFAT-133 and its congeners in Streptomyces pactum.</title>
        <authorList>
            <person name="Zhou W."/>
            <person name="Posri P."/>
            <person name="Abugrain M.E."/>
            <person name="Weisberg A.J."/>
            <person name="Chang J.H."/>
            <person name="Mahmud T."/>
        </authorList>
    </citation>
    <scope>NUCLEOTIDE SEQUENCE [LARGE SCALE GENOMIC DNA]</scope>
    <source>
        <strain evidence="2 3">ATCC 27456</strain>
    </source>
</reference>
<evidence type="ECO:0000313" key="2">
    <source>
        <dbReference type="EMBL" id="MBH5338576.1"/>
    </source>
</evidence>
<proteinExistence type="predicted"/>
<dbReference type="Proteomes" id="UP000807371">
    <property type="component" value="Unassembled WGS sequence"/>
</dbReference>
<protein>
    <submittedName>
        <fullName evidence="2">Type III effector protein</fullName>
    </submittedName>
</protein>
<sequence length="229" mass="24429">MPAAKRTENPAPASFLAAAAALKVIDEAVRAAHDGQAAEEPTGTADGPHQALACLLLLREVRERLAGWESGLIEAARDAGASWADLAGPLGVASRQAAERRYLRLRPGAAETTGEQRVKATRDRRAADRTVAAWARHNAADLRRLAGQITSLTDLPRAARSHVGDLDRALADNDAARLVAPLTAARPHLEAGHPELAARIESITRHTERLRQDSDDQRRGTPASSTGPR</sequence>
<accession>A0ABS0NTN1</accession>